<feature type="coiled-coil region" evidence="1">
    <location>
        <begin position="71"/>
        <end position="127"/>
    </location>
</feature>
<dbReference type="Gene3D" id="2.170.270.10">
    <property type="entry name" value="SET domain"/>
    <property type="match status" value="1"/>
</dbReference>
<dbReference type="InterPro" id="IPR046341">
    <property type="entry name" value="SET_dom_sf"/>
</dbReference>
<evidence type="ECO:0000256" key="1">
    <source>
        <dbReference type="SAM" id="Coils"/>
    </source>
</evidence>
<dbReference type="GeneID" id="85226337"/>
<name>A0AAF0JG88_9BASI</name>
<gene>
    <name evidence="3" type="ORF">MJAP1_002686</name>
</gene>
<reference evidence="3" key="1">
    <citation type="submission" date="2023-03" db="EMBL/GenBank/DDBJ databases">
        <title>Mating type loci evolution in Malassezia.</title>
        <authorList>
            <person name="Coelho M.A."/>
        </authorList>
    </citation>
    <scope>NUCLEOTIDE SEQUENCE</scope>
    <source>
        <strain evidence="3">CBS 9431</strain>
    </source>
</reference>
<protein>
    <recommendedName>
        <fullName evidence="2">SET domain-containing protein</fullName>
    </recommendedName>
</protein>
<sequence>MEELVRSLRNLELGAPRGEQIVSLVDADPRVEKQLAQELAVPARLDSLGEEDAAAALMDAALLSGATEAMLANYNRALQSEVEALRREKEQCNAPKPVKRVPLKALLAQQNAMIRRREQERAAATDEEGRVYMPRQIVDSDYTYCSTRPVEALTPLDMDEFEAPKRFDTRYVVVRVASRLGLYASCSFVGQLPSGNAIPVSIAYFTPNLLLQGDELDAMLPEGTLLLIREPYISTHYLGVGGPIAGGKGTTGIRVDTPSDVHVLDGSEPWLKDAWPDAPPPPRLALWRQEGPLARAVRTQLPGALSVPDASRTDARTTIARFLAQDRPGAAWREMQAASLLGVWATSGDEQIEDELLRADVLVALRAYDDAKKVLDQRTSPPHWAERAASVAKAIEIGARGPSDAELQRMFETTLEDATPRFSYAEFIGPVAVEDIPNAGRGLVLTRDVEEGELLLLCRAIGSSYSMDAACRGVPLLRCNPDTGVTSTTTQVLAAARCMHAILDRPELALPFLGLTAGPDLAYSPYVAETYPLRTAAEMDAKQAIASYTPPYVSSAYTNGVLRFNAFGPAATPAAASGNDPMSRSTMPHPLPAILNHACLPNVSSVFFGDMVTTRALHPLPKGTQIMHQYVQGELPYETRQSLLSKHGFQCACGLCRLDEQDGKAALRKRQELNATVLPPLVERSRALEKNAALADADAHAEIAQSLLDLAASLQETYGAERGALRPDLVDVYHRAASHVRTYDTHAAIAHASAGLAASGSVLAPVHPRRIAQLPDVHFDGAIQCMLLLGLLHLDLGEEDECCTWVATAVYTHTCMIGGGLALFLQRYGEHI</sequence>
<dbReference type="PROSITE" id="PS50280">
    <property type="entry name" value="SET"/>
    <property type="match status" value="1"/>
</dbReference>
<dbReference type="InterPro" id="IPR053209">
    <property type="entry name" value="Gramillin-biosynth_MTr"/>
</dbReference>
<dbReference type="InterPro" id="IPR001214">
    <property type="entry name" value="SET_dom"/>
</dbReference>
<accession>A0AAF0JG88</accession>
<organism evidence="3 4">
    <name type="scientific">Malassezia japonica</name>
    <dbReference type="NCBI Taxonomy" id="223818"/>
    <lineage>
        <taxon>Eukaryota</taxon>
        <taxon>Fungi</taxon>
        <taxon>Dikarya</taxon>
        <taxon>Basidiomycota</taxon>
        <taxon>Ustilaginomycotina</taxon>
        <taxon>Malasseziomycetes</taxon>
        <taxon>Malasseziales</taxon>
        <taxon>Malasseziaceae</taxon>
        <taxon>Malassezia</taxon>
    </lineage>
</organism>
<dbReference type="Proteomes" id="UP001217754">
    <property type="component" value="Chromosome 4"/>
</dbReference>
<dbReference type="Pfam" id="PF00856">
    <property type="entry name" value="SET"/>
    <property type="match status" value="1"/>
</dbReference>
<dbReference type="PANTHER" id="PTHR47643">
    <property type="entry name" value="TPR DOMAIN PROTEIN (AFU_ORTHOLOGUE AFUA_5G12710)"/>
    <property type="match status" value="1"/>
</dbReference>
<dbReference type="RefSeq" id="XP_060122603.1">
    <property type="nucleotide sequence ID" value="XM_060266620.1"/>
</dbReference>
<dbReference type="AlphaFoldDB" id="A0AAF0JG88"/>
<evidence type="ECO:0000259" key="2">
    <source>
        <dbReference type="PROSITE" id="PS50280"/>
    </source>
</evidence>
<evidence type="ECO:0000313" key="4">
    <source>
        <dbReference type="Proteomes" id="UP001217754"/>
    </source>
</evidence>
<keyword evidence="1" id="KW-0175">Coiled coil</keyword>
<feature type="domain" description="SET" evidence="2">
    <location>
        <begin position="429"/>
        <end position="631"/>
    </location>
</feature>
<dbReference type="PANTHER" id="PTHR47643:SF2">
    <property type="entry name" value="TPR DOMAIN PROTEIN (AFU_ORTHOLOGUE AFUA_5G12710)"/>
    <property type="match status" value="1"/>
</dbReference>
<proteinExistence type="predicted"/>
<evidence type="ECO:0000313" key="3">
    <source>
        <dbReference type="EMBL" id="WFD39706.1"/>
    </source>
</evidence>
<keyword evidence="4" id="KW-1185">Reference proteome</keyword>
<dbReference type="EMBL" id="CP119961">
    <property type="protein sequence ID" value="WFD39706.1"/>
    <property type="molecule type" value="Genomic_DNA"/>
</dbReference>
<dbReference type="SUPFAM" id="SSF82199">
    <property type="entry name" value="SET domain"/>
    <property type="match status" value="1"/>
</dbReference>